<feature type="modified residue" description="N6-(pyridoxal phosphate)lysine" evidence="4">
    <location>
        <position position="191"/>
    </location>
</feature>
<dbReference type="Pfam" id="PF01053">
    <property type="entry name" value="Cys_Met_Meta_PP"/>
    <property type="match status" value="1"/>
</dbReference>
<keyword evidence="3 4" id="KW-0663">Pyridoxal phosphate</keyword>
<dbReference type="InterPro" id="IPR015424">
    <property type="entry name" value="PyrdxlP-dep_Trfase"/>
</dbReference>
<dbReference type="PIRSF" id="PIRSF001434">
    <property type="entry name" value="CGS"/>
    <property type="match status" value="1"/>
</dbReference>
<evidence type="ECO:0000313" key="8">
    <source>
        <dbReference type="Proteomes" id="UP001445335"/>
    </source>
</evidence>
<evidence type="ECO:0000256" key="6">
    <source>
        <dbReference type="SAM" id="MobiDB-lite"/>
    </source>
</evidence>
<dbReference type="GO" id="GO:0019346">
    <property type="term" value="P:transsulfuration"/>
    <property type="evidence" value="ECO:0007669"/>
    <property type="project" value="InterPro"/>
</dbReference>
<dbReference type="FunFam" id="3.40.640.10:FF:000046">
    <property type="entry name" value="Cystathionine gamma-lyase"/>
    <property type="match status" value="1"/>
</dbReference>
<dbReference type="Proteomes" id="UP001445335">
    <property type="component" value="Unassembled WGS sequence"/>
</dbReference>
<dbReference type="PANTHER" id="PTHR11808">
    <property type="entry name" value="TRANS-SULFURATION ENZYME FAMILY MEMBER"/>
    <property type="match status" value="1"/>
</dbReference>
<dbReference type="InterPro" id="IPR000277">
    <property type="entry name" value="Cys/Met-Metab_PyrdxlP-dep_enz"/>
</dbReference>
<dbReference type="InterPro" id="IPR015421">
    <property type="entry name" value="PyrdxlP-dep_Trfase_major"/>
</dbReference>
<keyword evidence="8" id="KW-1185">Reference proteome</keyword>
<evidence type="ECO:0000256" key="4">
    <source>
        <dbReference type="PIRSR" id="PIRSR001434-2"/>
    </source>
</evidence>
<dbReference type="EMBL" id="JALJOU010000033">
    <property type="protein sequence ID" value="KAK9834192.1"/>
    <property type="molecule type" value="Genomic_DNA"/>
</dbReference>
<organism evidence="7 8">
    <name type="scientific">Elliptochloris bilobata</name>
    <dbReference type="NCBI Taxonomy" id="381761"/>
    <lineage>
        <taxon>Eukaryota</taxon>
        <taxon>Viridiplantae</taxon>
        <taxon>Chlorophyta</taxon>
        <taxon>core chlorophytes</taxon>
        <taxon>Trebouxiophyceae</taxon>
        <taxon>Trebouxiophyceae incertae sedis</taxon>
        <taxon>Elliptochloris clade</taxon>
        <taxon>Elliptochloris</taxon>
    </lineage>
</organism>
<gene>
    <name evidence="7" type="ORF">WJX81_007089</name>
</gene>
<dbReference type="InterPro" id="IPR015422">
    <property type="entry name" value="PyrdxlP-dep_Trfase_small"/>
</dbReference>
<comment type="cofactor">
    <cofactor evidence="1 5">
        <name>pyridoxal 5'-phosphate</name>
        <dbReference type="ChEBI" id="CHEBI:597326"/>
    </cofactor>
</comment>
<dbReference type="Gene3D" id="3.40.640.10">
    <property type="entry name" value="Type I PLP-dependent aspartate aminotransferase-like (Major domain)"/>
    <property type="match status" value="1"/>
</dbReference>
<feature type="region of interest" description="Disordered" evidence="6">
    <location>
        <begin position="1"/>
        <end position="20"/>
    </location>
</feature>
<dbReference type="GO" id="GO:0005737">
    <property type="term" value="C:cytoplasm"/>
    <property type="evidence" value="ECO:0007669"/>
    <property type="project" value="TreeGrafter"/>
</dbReference>
<name>A0AAW1RKF4_9CHLO</name>
<evidence type="ECO:0000256" key="5">
    <source>
        <dbReference type="RuleBase" id="RU362118"/>
    </source>
</evidence>
<sequence>MRLETQAVHAGEPSNNSEGPVVMPIFQSATFLGTGTYMRPADTPNHRALAAKLASLEGTEAAIALSSGMAAITSALHTALQPGDHVLTQAALYGGTWEFVHNELARLGVSHTTVDAREAPSWRAALRPNTKVFYAEAISNPLVEVGDLAAASAFSREHGLISIIDATFATPVLCRPCTQLGFNVVVHSATKYLNGHSDVVAGAVASSAAFISKVTDHARVYGCTLDPHAAWLVQRGVKTLALRVRQQCASALSLARFLDGHAQVSRVYYPGLPSSRDYARTVELFGGSGGGVLAFEVKGGVAAADAMLGALEVATVAVSLGSVETLVTRPALDTHLHLGAAGRKAAGIADELVRVAVGIEAVDDLLDDFAQALMVVRRALGIITLAQ</sequence>
<evidence type="ECO:0008006" key="9">
    <source>
        <dbReference type="Google" id="ProtNLM"/>
    </source>
</evidence>
<evidence type="ECO:0000256" key="2">
    <source>
        <dbReference type="ARBA" id="ARBA00009077"/>
    </source>
</evidence>
<comment type="similarity">
    <text evidence="2 5">Belongs to the trans-sulfuration enzymes family.</text>
</comment>
<reference evidence="7 8" key="1">
    <citation type="journal article" date="2024" name="Nat. Commun.">
        <title>Phylogenomics reveals the evolutionary origins of lichenization in chlorophyte algae.</title>
        <authorList>
            <person name="Puginier C."/>
            <person name="Libourel C."/>
            <person name="Otte J."/>
            <person name="Skaloud P."/>
            <person name="Haon M."/>
            <person name="Grisel S."/>
            <person name="Petersen M."/>
            <person name="Berrin J.G."/>
            <person name="Delaux P.M."/>
            <person name="Dal Grande F."/>
            <person name="Keller J."/>
        </authorList>
    </citation>
    <scope>NUCLEOTIDE SEQUENCE [LARGE SCALE GENOMIC DNA]</scope>
    <source>
        <strain evidence="7 8">SAG 245.80</strain>
    </source>
</reference>
<evidence type="ECO:0000256" key="3">
    <source>
        <dbReference type="ARBA" id="ARBA00022898"/>
    </source>
</evidence>
<dbReference type="SUPFAM" id="SSF53383">
    <property type="entry name" value="PLP-dependent transferases"/>
    <property type="match status" value="1"/>
</dbReference>
<dbReference type="GO" id="GO:0030170">
    <property type="term" value="F:pyridoxal phosphate binding"/>
    <property type="evidence" value="ECO:0007669"/>
    <property type="project" value="InterPro"/>
</dbReference>
<accession>A0AAW1RKF4</accession>
<protein>
    <recommendedName>
        <fullName evidence="9">Cystathionine beta-lyase</fullName>
    </recommendedName>
</protein>
<dbReference type="GO" id="GO:0016846">
    <property type="term" value="F:carbon-sulfur lyase activity"/>
    <property type="evidence" value="ECO:0007669"/>
    <property type="project" value="TreeGrafter"/>
</dbReference>
<dbReference type="AlphaFoldDB" id="A0AAW1RKF4"/>
<evidence type="ECO:0000313" key="7">
    <source>
        <dbReference type="EMBL" id="KAK9834192.1"/>
    </source>
</evidence>
<evidence type="ECO:0000256" key="1">
    <source>
        <dbReference type="ARBA" id="ARBA00001933"/>
    </source>
</evidence>
<proteinExistence type="inferred from homology"/>
<comment type="caution">
    <text evidence="7">The sequence shown here is derived from an EMBL/GenBank/DDBJ whole genome shotgun (WGS) entry which is preliminary data.</text>
</comment>
<dbReference type="Gene3D" id="3.90.1150.10">
    <property type="entry name" value="Aspartate Aminotransferase, domain 1"/>
    <property type="match status" value="1"/>
</dbReference>